<dbReference type="Proteomes" id="UP001163321">
    <property type="component" value="Chromosome 6"/>
</dbReference>
<comment type="caution">
    <text evidence="1">The sequence shown here is derived from an EMBL/GenBank/DDBJ whole genome shotgun (WGS) entry which is preliminary data.</text>
</comment>
<organism evidence="1 2">
    <name type="scientific">Peronosclerospora sorghi</name>
    <dbReference type="NCBI Taxonomy" id="230839"/>
    <lineage>
        <taxon>Eukaryota</taxon>
        <taxon>Sar</taxon>
        <taxon>Stramenopiles</taxon>
        <taxon>Oomycota</taxon>
        <taxon>Peronosporomycetes</taxon>
        <taxon>Peronosporales</taxon>
        <taxon>Peronosporaceae</taxon>
        <taxon>Peronosclerospora</taxon>
    </lineage>
</organism>
<evidence type="ECO:0000313" key="1">
    <source>
        <dbReference type="EMBL" id="KAI9909756.1"/>
    </source>
</evidence>
<keyword evidence="2" id="KW-1185">Reference proteome</keyword>
<evidence type="ECO:0000313" key="2">
    <source>
        <dbReference type="Proteomes" id="UP001163321"/>
    </source>
</evidence>
<proteinExistence type="predicted"/>
<protein>
    <submittedName>
        <fullName evidence="1">Uncharacterized protein</fullName>
    </submittedName>
</protein>
<name>A0ACC0VWB3_9STRA</name>
<reference evidence="1 2" key="1">
    <citation type="journal article" date="2022" name="bioRxiv">
        <title>The genome of the oomycete Peronosclerospora sorghi, a cosmopolitan pathogen of maize and sorghum, is inflated with dispersed pseudogenes.</title>
        <authorList>
            <person name="Fletcher K."/>
            <person name="Martin F."/>
            <person name="Isakeit T."/>
            <person name="Cavanaugh K."/>
            <person name="Magill C."/>
            <person name="Michelmore R."/>
        </authorList>
    </citation>
    <scope>NUCLEOTIDE SEQUENCE [LARGE SCALE GENOMIC DNA]</scope>
    <source>
        <strain evidence="1">P6</strain>
    </source>
</reference>
<accession>A0ACC0VWB3</accession>
<dbReference type="EMBL" id="CM047585">
    <property type="protein sequence ID" value="KAI9909756.1"/>
    <property type="molecule type" value="Genomic_DNA"/>
</dbReference>
<gene>
    <name evidence="1" type="ORF">PsorP6_010913</name>
</gene>
<sequence>MSKAKEPNNEALGYDEDEEPYSVVSFAHAFEDFPQSTTLIALMQLRAASRNFPGLKIKPGAFLNFPSKCGR</sequence>